<reference evidence="1 2" key="1">
    <citation type="submission" date="2018-01" db="EMBL/GenBank/DDBJ databases">
        <title>Draft genome of the strawberry crown rot pathogen Phytophthora cactorum.</title>
        <authorList>
            <person name="Armitage A.D."/>
            <person name="Lysoe E."/>
            <person name="Nellist C.F."/>
            <person name="Harrison R.J."/>
            <person name="Brurberg M.B."/>
        </authorList>
    </citation>
    <scope>NUCLEOTIDE SEQUENCE [LARGE SCALE GENOMIC DNA]</scope>
    <source>
        <strain evidence="1 2">10300</strain>
    </source>
</reference>
<evidence type="ECO:0000313" key="2">
    <source>
        <dbReference type="Proteomes" id="UP000251314"/>
    </source>
</evidence>
<keyword evidence="2" id="KW-1185">Reference proteome</keyword>
<gene>
    <name evidence="1" type="ORF">PC110_g14640</name>
</gene>
<dbReference type="STRING" id="29920.A0A329RXD2"/>
<dbReference type="Proteomes" id="UP000251314">
    <property type="component" value="Unassembled WGS sequence"/>
</dbReference>
<dbReference type="OrthoDB" id="95755at2759"/>
<proteinExistence type="predicted"/>
<accession>A0A329RXD2</accession>
<dbReference type="AlphaFoldDB" id="A0A329RXD2"/>
<dbReference type="VEuPathDB" id="FungiDB:PC110_g14640"/>
<organism evidence="1 2">
    <name type="scientific">Phytophthora cactorum</name>
    <dbReference type="NCBI Taxonomy" id="29920"/>
    <lineage>
        <taxon>Eukaryota</taxon>
        <taxon>Sar</taxon>
        <taxon>Stramenopiles</taxon>
        <taxon>Oomycota</taxon>
        <taxon>Peronosporomycetes</taxon>
        <taxon>Peronosporales</taxon>
        <taxon>Peronosporaceae</taxon>
        <taxon>Phytophthora</taxon>
    </lineage>
</organism>
<protein>
    <submittedName>
        <fullName evidence="1">Uncharacterized protein</fullName>
    </submittedName>
</protein>
<comment type="caution">
    <text evidence="1">The sequence shown here is derived from an EMBL/GenBank/DDBJ whole genome shotgun (WGS) entry which is preliminary data.</text>
</comment>
<sequence length="243" mass="27835">MLEIQVQEAKCLQRIFKRRTKIQMMEDMLGMKRCKMSRIASTPTENSQVFMKILRERDKIYAQVDSHFIEKGVIDLPCPGLERKANRSAMNGVVFEMKTRNLMPFSLQKTGKTARIDFHAQESEEFRDTLVASYFSTTPGNPNASGAQVRKEMRMYAEEDSAVFIWKMVAEPKLRGSNAPIGYQLQSTLQVVMRPPTLSRDESTQLLIHFSASRHETVVPISAEFREPGHMDSGIALWEKRIS</sequence>
<evidence type="ECO:0000313" key="1">
    <source>
        <dbReference type="EMBL" id="RAW28999.1"/>
    </source>
</evidence>
<dbReference type="EMBL" id="MJFZ01000455">
    <property type="protein sequence ID" value="RAW28999.1"/>
    <property type="molecule type" value="Genomic_DNA"/>
</dbReference>
<name>A0A329RXD2_9STRA</name>